<evidence type="ECO:0000256" key="2">
    <source>
        <dbReference type="ARBA" id="ARBA00023108"/>
    </source>
</evidence>
<evidence type="ECO:0000256" key="1">
    <source>
        <dbReference type="ARBA" id="ARBA00022729"/>
    </source>
</evidence>
<sequence>MYRIVLLCSLNIWMISSDSNSNRLKFLSPCKLNDPKLTDCIITQIIGLKPYLKDGLKEISLPSVEPFKMDALSLSLSHGPNGYKITLRDIDMFGLSNFTITKLKLREAAGKPFEGKVYLPRMSMNSLYTSSGVLLVIPASGNGTFHADLADTMVTVKGLFSEKIKDGQKYYHLDKVDLTELNIKSAKMAVAKAYNNNRILLEATNLFLKENGQEVLKVMMPQLKVKIANQIKKVVNHVLESVSANEFLTT</sequence>
<dbReference type="PANTHER" id="PTHR11008">
    <property type="entry name" value="PROTEIN TAKEOUT-LIKE PROTEIN"/>
    <property type="match status" value="1"/>
</dbReference>
<evidence type="ECO:0000256" key="3">
    <source>
        <dbReference type="ARBA" id="ARBA00060902"/>
    </source>
</evidence>
<dbReference type="EMBL" id="HBUF01544706">
    <property type="protein sequence ID" value="CAG6756424.1"/>
    <property type="molecule type" value="Transcribed_RNA"/>
</dbReference>
<dbReference type="GO" id="GO:0005615">
    <property type="term" value="C:extracellular space"/>
    <property type="evidence" value="ECO:0007669"/>
    <property type="project" value="TreeGrafter"/>
</dbReference>
<keyword evidence="1" id="KW-0732">Signal</keyword>
<dbReference type="EMBL" id="HBUF01073492">
    <property type="protein sequence ID" value="CAG6630397.1"/>
    <property type="molecule type" value="Transcribed_RNA"/>
</dbReference>
<name>A0A8D8WWL4_9HEMI</name>
<dbReference type="AlphaFoldDB" id="A0A8D8WWL4"/>
<keyword evidence="2" id="KW-0090">Biological rhythms</keyword>
<dbReference type="EMBL" id="HBUF01230221">
    <property type="protein sequence ID" value="CAG6673069.1"/>
    <property type="molecule type" value="Transcribed_RNA"/>
</dbReference>
<dbReference type="GO" id="GO:0007623">
    <property type="term" value="P:circadian rhythm"/>
    <property type="evidence" value="ECO:0007669"/>
    <property type="project" value="UniProtKB-ARBA"/>
</dbReference>
<protein>
    <submittedName>
        <fullName evidence="4">Protein takeout</fullName>
    </submittedName>
</protein>
<dbReference type="Pfam" id="PF06585">
    <property type="entry name" value="JHBP"/>
    <property type="match status" value="1"/>
</dbReference>
<dbReference type="PANTHER" id="PTHR11008:SF41">
    <property type="entry name" value="RE70318P"/>
    <property type="match status" value="1"/>
</dbReference>
<dbReference type="EMBL" id="HBUF01342681">
    <property type="protein sequence ID" value="CAG6705720.1"/>
    <property type="molecule type" value="Transcribed_RNA"/>
</dbReference>
<dbReference type="InterPro" id="IPR010562">
    <property type="entry name" value="Haemolymph_juvenile_hormone-bd"/>
</dbReference>
<dbReference type="EMBL" id="HBUF01073490">
    <property type="protein sequence ID" value="CAG6630391.1"/>
    <property type="molecule type" value="Transcribed_RNA"/>
</dbReference>
<dbReference type="InterPro" id="IPR038606">
    <property type="entry name" value="To_sf"/>
</dbReference>
<reference evidence="4" key="1">
    <citation type="submission" date="2021-05" db="EMBL/GenBank/DDBJ databases">
        <authorList>
            <person name="Alioto T."/>
            <person name="Alioto T."/>
            <person name="Gomez Garrido J."/>
        </authorList>
    </citation>
    <scope>NUCLEOTIDE SEQUENCE</scope>
</reference>
<dbReference type="EMBL" id="HBUF01342682">
    <property type="protein sequence ID" value="CAG6705721.1"/>
    <property type="molecule type" value="Transcribed_RNA"/>
</dbReference>
<dbReference type="EMBL" id="HBUF01342678">
    <property type="protein sequence ID" value="CAG6705717.1"/>
    <property type="molecule type" value="Transcribed_RNA"/>
</dbReference>
<dbReference type="EMBL" id="HBUF01342680">
    <property type="protein sequence ID" value="CAG6705719.1"/>
    <property type="molecule type" value="Transcribed_RNA"/>
</dbReference>
<dbReference type="Gene3D" id="3.15.10.30">
    <property type="entry name" value="Haemolymph juvenile hormone binding protein"/>
    <property type="match status" value="1"/>
</dbReference>
<dbReference type="EMBL" id="HBUF01342679">
    <property type="protein sequence ID" value="CAG6705718.1"/>
    <property type="molecule type" value="Transcribed_RNA"/>
</dbReference>
<dbReference type="EMBL" id="HBUF01544707">
    <property type="protein sequence ID" value="CAG6756425.1"/>
    <property type="molecule type" value="Transcribed_RNA"/>
</dbReference>
<dbReference type="EMBL" id="HBUF01230222">
    <property type="protein sequence ID" value="CAG6673070.1"/>
    <property type="molecule type" value="Transcribed_RNA"/>
</dbReference>
<dbReference type="FunFam" id="3.15.10.30:FF:000001">
    <property type="entry name" value="Takeout-like protein 1"/>
    <property type="match status" value="1"/>
</dbReference>
<dbReference type="EMBL" id="HBUF01073491">
    <property type="protein sequence ID" value="CAG6630394.1"/>
    <property type="molecule type" value="Transcribed_RNA"/>
</dbReference>
<comment type="similarity">
    <text evidence="3">Belongs to the TO family.</text>
</comment>
<evidence type="ECO:0000313" key="4">
    <source>
        <dbReference type="EMBL" id="CAG6673069.1"/>
    </source>
</evidence>
<dbReference type="EMBL" id="HBUF01073489">
    <property type="protein sequence ID" value="CAG6630388.1"/>
    <property type="molecule type" value="Transcribed_RNA"/>
</dbReference>
<accession>A0A8D8WWL4</accession>
<organism evidence="4">
    <name type="scientific">Cacopsylla melanoneura</name>
    <dbReference type="NCBI Taxonomy" id="428564"/>
    <lineage>
        <taxon>Eukaryota</taxon>
        <taxon>Metazoa</taxon>
        <taxon>Ecdysozoa</taxon>
        <taxon>Arthropoda</taxon>
        <taxon>Hexapoda</taxon>
        <taxon>Insecta</taxon>
        <taxon>Pterygota</taxon>
        <taxon>Neoptera</taxon>
        <taxon>Paraneoptera</taxon>
        <taxon>Hemiptera</taxon>
        <taxon>Sternorrhyncha</taxon>
        <taxon>Psylloidea</taxon>
        <taxon>Psyllidae</taxon>
        <taxon>Psyllinae</taxon>
        <taxon>Cacopsylla</taxon>
    </lineage>
</organism>
<dbReference type="SMART" id="SM00700">
    <property type="entry name" value="JHBP"/>
    <property type="match status" value="1"/>
</dbReference>
<dbReference type="EMBL" id="HBUF01230223">
    <property type="protein sequence ID" value="CAG6673071.1"/>
    <property type="molecule type" value="Transcribed_RNA"/>
</dbReference>
<dbReference type="EMBL" id="HBUF01544705">
    <property type="protein sequence ID" value="CAG6756423.1"/>
    <property type="molecule type" value="Transcribed_RNA"/>
</dbReference>
<proteinExistence type="inferred from homology"/>
<dbReference type="EMBL" id="HBUF01230224">
    <property type="protein sequence ID" value="CAG6673072.1"/>
    <property type="molecule type" value="Transcribed_RNA"/>
</dbReference>
<dbReference type="EMBL" id="HBUF01544708">
    <property type="protein sequence ID" value="CAG6756426.1"/>
    <property type="molecule type" value="Transcribed_RNA"/>
</dbReference>